<organism evidence="1 2">
    <name type="scientific">Herpetosiphon gulosus</name>
    <dbReference type="NCBI Taxonomy" id="1973496"/>
    <lineage>
        <taxon>Bacteria</taxon>
        <taxon>Bacillati</taxon>
        <taxon>Chloroflexota</taxon>
        <taxon>Chloroflexia</taxon>
        <taxon>Herpetosiphonales</taxon>
        <taxon>Herpetosiphonaceae</taxon>
        <taxon>Herpetosiphon</taxon>
    </lineage>
</organism>
<dbReference type="SUPFAM" id="SSF52540">
    <property type="entry name" value="P-loop containing nucleoside triphosphate hydrolases"/>
    <property type="match status" value="1"/>
</dbReference>
<name>A0ABP9X179_9CHLR</name>
<proteinExistence type="predicted"/>
<dbReference type="Proteomes" id="UP001428290">
    <property type="component" value="Unassembled WGS sequence"/>
</dbReference>
<dbReference type="InterPro" id="IPR027417">
    <property type="entry name" value="P-loop_NTPase"/>
</dbReference>
<dbReference type="RefSeq" id="WP_345721666.1">
    <property type="nucleotide sequence ID" value="NZ_BAABRU010000006.1"/>
</dbReference>
<reference evidence="1 2" key="1">
    <citation type="submission" date="2024-02" db="EMBL/GenBank/DDBJ databases">
        <title>Herpetosiphon gulosus NBRC 112829.</title>
        <authorList>
            <person name="Ichikawa N."/>
            <person name="Katano-Makiyama Y."/>
            <person name="Hidaka K."/>
        </authorList>
    </citation>
    <scope>NUCLEOTIDE SEQUENCE [LARGE SCALE GENOMIC DNA]</scope>
    <source>
        <strain evidence="1 2">NBRC 112829</strain>
    </source>
</reference>
<sequence>MANAAIIVITGAPGSGKTTVAQHLAQRFNLSLHIPTDELRSWVVSGRVEPIPVLTPPAIEQLRLAREVVSTMAGLYQKHGYSVIVDDVLVSADLQAMFTQADQSALHKILLCPTFERVIERNYERYRQFDRQKWQPVIASLYQDLCRQNTPDQGWIVLDTSNLNVTQTVDAILDTIRSDER</sequence>
<protein>
    <recommendedName>
        <fullName evidence="3">Phosphotransferase</fullName>
    </recommendedName>
</protein>
<dbReference type="EMBL" id="BAABRU010000006">
    <property type="protein sequence ID" value="GAA5528056.1"/>
    <property type="molecule type" value="Genomic_DNA"/>
</dbReference>
<comment type="caution">
    <text evidence="1">The sequence shown here is derived from an EMBL/GenBank/DDBJ whole genome shotgun (WGS) entry which is preliminary data.</text>
</comment>
<keyword evidence="2" id="KW-1185">Reference proteome</keyword>
<evidence type="ECO:0008006" key="3">
    <source>
        <dbReference type="Google" id="ProtNLM"/>
    </source>
</evidence>
<dbReference type="Pfam" id="PF13671">
    <property type="entry name" value="AAA_33"/>
    <property type="match status" value="1"/>
</dbReference>
<gene>
    <name evidence="1" type="ORF">Hgul01_01852</name>
</gene>
<dbReference type="Gene3D" id="3.40.50.300">
    <property type="entry name" value="P-loop containing nucleotide triphosphate hydrolases"/>
    <property type="match status" value="1"/>
</dbReference>
<evidence type="ECO:0000313" key="2">
    <source>
        <dbReference type="Proteomes" id="UP001428290"/>
    </source>
</evidence>
<accession>A0ABP9X179</accession>
<evidence type="ECO:0000313" key="1">
    <source>
        <dbReference type="EMBL" id="GAA5528056.1"/>
    </source>
</evidence>